<dbReference type="EMBL" id="VTWT01000006">
    <property type="protein sequence ID" value="KAA9332801.1"/>
    <property type="molecule type" value="Genomic_DNA"/>
</dbReference>
<name>A0A5N1ISA9_9BACT</name>
<feature type="domain" description="Polysaccharide pyruvyl transferase" evidence="1">
    <location>
        <begin position="16"/>
        <end position="290"/>
    </location>
</feature>
<evidence type="ECO:0000259" key="1">
    <source>
        <dbReference type="Pfam" id="PF04230"/>
    </source>
</evidence>
<accession>A0A5N1ISA9</accession>
<gene>
    <name evidence="2" type="ORF">F0P94_12455</name>
</gene>
<comment type="caution">
    <text evidence="2">The sequence shown here is derived from an EMBL/GenBank/DDBJ whole genome shotgun (WGS) entry which is preliminary data.</text>
</comment>
<evidence type="ECO:0000313" key="3">
    <source>
        <dbReference type="Proteomes" id="UP000326570"/>
    </source>
</evidence>
<dbReference type="AlphaFoldDB" id="A0A5N1ISA9"/>
<dbReference type="RefSeq" id="WP_150904214.1">
    <property type="nucleotide sequence ID" value="NZ_VTWT01000006.1"/>
</dbReference>
<dbReference type="Proteomes" id="UP000326570">
    <property type="component" value="Unassembled WGS sequence"/>
</dbReference>
<dbReference type="Pfam" id="PF04230">
    <property type="entry name" value="PS_pyruv_trans"/>
    <property type="match status" value="1"/>
</dbReference>
<proteinExistence type="predicted"/>
<protein>
    <submittedName>
        <fullName evidence="2">Polysaccharide pyruvyl transferase family protein</fullName>
    </submittedName>
</protein>
<keyword evidence="3" id="KW-1185">Reference proteome</keyword>
<sequence>MNGLKIGVLTFHNCINYGSFWQAKCLVEGLLARGYDVEILNHHSPRINHAEWKTALQPVLPGETPEVDQALYREKLLKQTCAINALPLSPEFKLEAPAGMPQYDLVIVGSDEVWNLMHPWFGKCPIFYGEGILTKRLVSYAASFGNYPANWGLEPAWAEKLQNFELISVRDENSKQLIQNAIGTDPEIVLDPCLQFEVKPEVRVNGRFPSRYLALYGHSFSASFLNQIRNYAEKLKLPIISIGYRNDWADEQWIAADPHDFVHFISGAEGIATNFFHGCVFALLFGKPFAAEKSPYRSLKLEGLLPMLNAGNHLISETTSAREISKILSESLNPEIGQKIAQLRETSANFLDRALQPKQYQNA</sequence>
<reference evidence="2 3" key="1">
    <citation type="submission" date="2019-09" db="EMBL/GenBank/DDBJ databases">
        <title>Genome sequence of Adhaeribacter sp. M2.</title>
        <authorList>
            <person name="Srinivasan S."/>
        </authorList>
    </citation>
    <scope>NUCLEOTIDE SEQUENCE [LARGE SCALE GENOMIC DNA]</scope>
    <source>
        <strain evidence="2 3">M2</strain>
    </source>
</reference>
<keyword evidence="2" id="KW-0808">Transferase</keyword>
<evidence type="ECO:0000313" key="2">
    <source>
        <dbReference type="EMBL" id="KAA9332801.1"/>
    </source>
</evidence>
<dbReference type="InterPro" id="IPR007345">
    <property type="entry name" value="Polysacch_pyruvyl_Trfase"/>
</dbReference>
<organism evidence="2 3">
    <name type="scientific">Adhaeribacter soli</name>
    <dbReference type="NCBI Taxonomy" id="2607655"/>
    <lineage>
        <taxon>Bacteria</taxon>
        <taxon>Pseudomonadati</taxon>
        <taxon>Bacteroidota</taxon>
        <taxon>Cytophagia</taxon>
        <taxon>Cytophagales</taxon>
        <taxon>Hymenobacteraceae</taxon>
        <taxon>Adhaeribacter</taxon>
    </lineage>
</organism>
<dbReference type="GO" id="GO:0016740">
    <property type="term" value="F:transferase activity"/>
    <property type="evidence" value="ECO:0007669"/>
    <property type="project" value="UniProtKB-KW"/>
</dbReference>